<sequence length="93" mass="11073">MIKIIKEIKPKEIYAVTGEGQSNMKMEDFDQEIPVHLSDLKMYFNTKGTLSDKYKPLTKYARKNMSEEERNIYYNNIKIQRCSIFLDCIKQKL</sequence>
<name>A0A378LQZ7_9GAMM</name>
<proteinExistence type="predicted"/>
<dbReference type="EMBL" id="UGPB01000001">
    <property type="protein sequence ID" value="STY28239.1"/>
    <property type="molecule type" value="Genomic_DNA"/>
</dbReference>
<keyword evidence="2" id="KW-1185">Reference proteome</keyword>
<gene>
    <name evidence="1" type="ORF">NCTC11532_00409</name>
</gene>
<accession>A0A378LQZ7</accession>
<evidence type="ECO:0000313" key="1">
    <source>
        <dbReference type="EMBL" id="STY28239.1"/>
    </source>
</evidence>
<organism evidence="1 2">
    <name type="scientific">Legionella wadsworthii</name>
    <dbReference type="NCBI Taxonomy" id="28088"/>
    <lineage>
        <taxon>Bacteria</taxon>
        <taxon>Pseudomonadati</taxon>
        <taxon>Pseudomonadota</taxon>
        <taxon>Gammaproteobacteria</taxon>
        <taxon>Legionellales</taxon>
        <taxon>Legionellaceae</taxon>
        <taxon>Legionella</taxon>
    </lineage>
</organism>
<reference evidence="1 2" key="1">
    <citation type="submission" date="2018-06" db="EMBL/GenBank/DDBJ databases">
        <authorList>
            <consortium name="Pathogen Informatics"/>
            <person name="Doyle S."/>
        </authorList>
    </citation>
    <scope>NUCLEOTIDE SEQUENCE [LARGE SCALE GENOMIC DNA]</scope>
    <source>
        <strain evidence="1 2">NCTC11532</strain>
    </source>
</reference>
<dbReference type="STRING" id="1122170.GCA_000701265_02269"/>
<evidence type="ECO:0000313" key="2">
    <source>
        <dbReference type="Proteomes" id="UP000255297"/>
    </source>
</evidence>
<protein>
    <submittedName>
        <fullName evidence="1">Uncharacterized protein</fullName>
    </submittedName>
</protein>
<dbReference type="AlphaFoldDB" id="A0A378LQZ7"/>
<dbReference type="Proteomes" id="UP000255297">
    <property type="component" value="Unassembled WGS sequence"/>
</dbReference>